<organism evidence="1">
    <name type="scientific">Rhizophora mucronata</name>
    <name type="common">Asiatic mangrove</name>
    <dbReference type="NCBI Taxonomy" id="61149"/>
    <lineage>
        <taxon>Eukaryota</taxon>
        <taxon>Viridiplantae</taxon>
        <taxon>Streptophyta</taxon>
        <taxon>Embryophyta</taxon>
        <taxon>Tracheophyta</taxon>
        <taxon>Spermatophyta</taxon>
        <taxon>Magnoliopsida</taxon>
        <taxon>eudicotyledons</taxon>
        <taxon>Gunneridae</taxon>
        <taxon>Pentapetalae</taxon>
        <taxon>rosids</taxon>
        <taxon>fabids</taxon>
        <taxon>Malpighiales</taxon>
        <taxon>Rhizophoraceae</taxon>
        <taxon>Rhizophora</taxon>
    </lineage>
</organism>
<accession>A0A2P2M6R3</accession>
<proteinExistence type="predicted"/>
<protein>
    <submittedName>
        <fullName evidence="1">Uncharacterized protein</fullName>
    </submittedName>
</protein>
<dbReference type="AlphaFoldDB" id="A0A2P2M6R3"/>
<reference evidence="1" key="1">
    <citation type="submission" date="2018-02" db="EMBL/GenBank/DDBJ databases">
        <title>Rhizophora mucronata_Transcriptome.</title>
        <authorList>
            <person name="Meera S.P."/>
            <person name="Sreeshan A."/>
            <person name="Augustine A."/>
        </authorList>
    </citation>
    <scope>NUCLEOTIDE SEQUENCE</scope>
    <source>
        <tissue evidence="1">Leaf</tissue>
    </source>
</reference>
<sequence length="124" mass="15066">MISRFRCNILKERKKSHNNFLKPKQHSKLTWRIQKLNNQQIKRQCLNRTSRTNHARILSERIVIIKSYKLRFNCHWPFTYTRSTCSRTRARTRTRLIFTSHPKCKITSRLSKQPNGTEVVREKR</sequence>
<evidence type="ECO:0000313" key="1">
    <source>
        <dbReference type="EMBL" id="MBX25900.1"/>
    </source>
</evidence>
<name>A0A2P2M6R3_RHIMU</name>
<dbReference type="EMBL" id="GGEC01045416">
    <property type="protein sequence ID" value="MBX25900.1"/>
    <property type="molecule type" value="Transcribed_RNA"/>
</dbReference>